<name>A0A5B7E928_PORTR</name>
<reference evidence="1 2" key="1">
    <citation type="submission" date="2019-05" db="EMBL/GenBank/DDBJ databases">
        <title>Another draft genome of Portunus trituberculatus and its Hox gene families provides insights of decapod evolution.</title>
        <authorList>
            <person name="Jeong J.-H."/>
            <person name="Song I."/>
            <person name="Kim S."/>
            <person name="Choi T."/>
            <person name="Kim D."/>
            <person name="Ryu S."/>
            <person name="Kim W."/>
        </authorList>
    </citation>
    <scope>NUCLEOTIDE SEQUENCE [LARGE SCALE GENOMIC DNA]</scope>
    <source>
        <tissue evidence="1">Muscle</tissue>
    </source>
</reference>
<organism evidence="1 2">
    <name type="scientific">Portunus trituberculatus</name>
    <name type="common">Swimming crab</name>
    <name type="synonym">Neptunus trituberculatus</name>
    <dbReference type="NCBI Taxonomy" id="210409"/>
    <lineage>
        <taxon>Eukaryota</taxon>
        <taxon>Metazoa</taxon>
        <taxon>Ecdysozoa</taxon>
        <taxon>Arthropoda</taxon>
        <taxon>Crustacea</taxon>
        <taxon>Multicrustacea</taxon>
        <taxon>Malacostraca</taxon>
        <taxon>Eumalacostraca</taxon>
        <taxon>Eucarida</taxon>
        <taxon>Decapoda</taxon>
        <taxon>Pleocyemata</taxon>
        <taxon>Brachyura</taxon>
        <taxon>Eubrachyura</taxon>
        <taxon>Portunoidea</taxon>
        <taxon>Portunidae</taxon>
        <taxon>Portuninae</taxon>
        <taxon>Portunus</taxon>
    </lineage>
</organism>
<keyword evidence="2" id="KW-1185">Reference proteome</keyword>
<accession>A0A5B7E928</accession>
<evidence type="ECO:0000313" key="2">
    <source>
        <dbReference type="Proteomes" id="UP000324222"/>
    </source>
</evidence>
<evidence type="ECO:0000313" key="1">
    <source>
        <dbReference type="EMBL" id="MPC29929.1"/>
    </source>
</evidence>
<sequence length="189" mass="20837">MSLHKSMNVMTRPTGPSSVSVSHIFVSPAVSNRAQGAHCLDLQVQIAPSCIVLRSKEVGNQTKQWLVCMKIWREEEAHEEEQQAGIIEMDKQLTEITRARKGCGWLTGKATERREGRFIPFMTCSLPVGSPRTDIGQSSSFSRVWLAVVARPSDSIHVLNPHHVTTSGRGCPLPLWCAGEGGCQLTPYQ</sequence>
<gene>
    <name evidence="1" type="ORF">E2C01_023182</name>
</gene>
<dbReference type="EMBL" id="VSRR010002161">
    <property type="protein sequence ID" value="MPC29929.1"/>
    <property type="molecule type" value="Genomic_DNA"/>
</dbReference>
<dbReference type="Proteomes" id="UP000324222">
    <property type="component" value="Unassembled WGS sequence"/>
</dbReference>
<dbReference type="AlphaFoldDB" id="A0A5B7E928"/>
<proteinExistence type="predicted"/>
<comment type="caution">
    <text evidence="1">The sequence shown here is derived from an EMBL/GenBank/DDBJ whole genome shotgun (WGS) entry which is preliminary data.</text>
</comment>
<protein>
    <submittedName>
        <fullName evidence="1">Uncharacterized protein</fullName>
    </submittedName>
</protein>